<dbReference type="GO" id="GO:0004180">
    <property type="term" value="F:carboxypeptidase activity"/>
    <property type="evidence" value="ECO:0007669"/>
    <property type="project" value="UniProtKB-KW"/>
</dbReference>
<dbReference type="EMBL" id="JAGMVJ010000003">
    <property type="protein sequence ID" value="KAH7092491.1"/>
    <property type="molecule type" value="Genomic_DNA"/>
</dbReference>
<dbReference type="PANTHER" id="PTHR11010:SF109">
    <property type="entry name" value="PEPTIDASE, FAMILY S28, PUTATIVE (AFU_ORTHOLOGUE AFUA_4G03790)-RELATED"/>
    <property type="match status" value="1"/>
</dbReference>
<reference evidence="8" key="1">
    <citation type="journal article" date="2021" name="Nat. Commun.">
        <title>Genetic determinants of endophytism in the Arabidopsis root mycobiome.</title>
        <authorList>
            <person name="Mesny F."/>
            <person name="Miyauchi S."/>
            <person name="Thiergart T."/>
            <person name="Pickel B."/>
            <person name="Atanasova L."/>
            <person name="Karlsson M."/>
            <person name="Huettel B."/>
            <person name="Barry K.W."/>
            <person name="Haridas S."/>
            <person name="Chen C."/>
            <person name="Bauer D."/>
            <person name="Andreopoulos W."/>
            <person name="Pangilinan J."/>
            <person name="LaButti K."/>
            <person name="Riley R."/>
            <person name="Lipzen A."/>
            <person name="Clum A."/>
            <person name="Drula E."/>
            <person name="Henrissat B."/>
            <person name="Kohler A."/>
            <person name="Grigoriev I.V."/>
            <person name="Martin F.M."/>
            <person name="Hacquard S."/>
        </authorList>
    </citation>
    <scope>NUCLEOTIDE SEQUENCE</scope>
    <source>
        <strain evidence="8">MPI-SDFR-AT-0120</strain>
    </source>
</reference>
<name>A0A8K0W247_9PLEO</name>
<feature type="signal peptide" evidence="7">
    <location>
        <begin position="1"/>
        <end position="20"/>
    </location>
</feature>
<keyword evidence="2" id="KW-0645">Protease</keyword>
<evidence type="ECO:0000256" key="4">
    <source>
        <dbReference type="ARBA" id="ARBA00022801"/>
    </source>
</evidence>
<gene>
    <name evidence="8" type="ORF">FB567DRAFT_239293</name>
</gene>
<dbReference type="FunFam" id="3.40.50.1820:FF:000636">
    <property type="entry name" value="Serine peptidase, family S28, putative"/>
    <property type="match status" value="1"/>
</dbReference>
<dbReference type="InterPro" id="IPR008758">
    <property type="entry name" value="Peptidase_S28"/>
</dbReference>
<evidence type="ECO:0000256" key="3">
    <source>
        <dbReference type="ARBA" id="ARBA00022729"/>
    </source>
</evidence>
<keyword evidence="5" id="KW-0325">Glycoprotein</keyword>
<dbReference type="GO" id="GO:0006508">
    <property type="term" value="P:proteolysis"/>
    <property type="evidence" value="ECO:0007669"/>
    <property type="project" value="UniProtKB-KW"/>
</dbReference>
<dbReference type="SUPFAM" id="SSF53474">
    <property type="entry name" value="alpha/beta-Hydrolases"/>
    <property type="match status" value="1"/>
</dbReference>
<organism evidence="8 9">
    <name type="scientific">Paraphoma chrysanthemicola</name>
    <dbReference type="NCBI Taxonomy" id="798071"/>
    <lineage>
        <taxon>Eukaryota</taxon>
        <taxon>Fungi</taxon>
        <taxon>Dikarya</taxon>
        <taxon>Ascomycota</taxon>
        <taxon>Pezizomycotina</taxon>
        <taxon>Dothideomycetes</taxon>
        <taxon>Pleosporomycetidae</taxon>
        <taxon>Pleosporales</taxon>
        <taxon>Pleosporineae</taxon>
        <taxon>Phaeosphaeriaceae</taxon>
        <taxon>Paraphoma</taxon>
    </lineage>
</organism>
<keyword evidence="4" id="KW-0378">Hydrolase</keyword>
<evidence type="ECO:0000256" key="1">
    <source>
        <dbReference type="ARBA" id="ARBA00011079"/>
    </source>
</evidence>
<evidence type="ECO:0000256" key="6">
    <source>
        <dbReference type="SAM" id="MobiDB-lite"/>
    </source>
</evidence>
<dbReference type="Proteomes" id="UP000813461">
    <property type="component" value="Unassembled WGS sequence"/>
</dbReference>
<feature type="chain" id="PRO_5035466453" evidence="7">
    <location>
        <begin position="21"/>
        <end position="601"/>
    </location>
</feature>
<comment type="similarity">
    <text evidence="1">Belongs to the peptidase S28 family.</text>
</comment>
<keyword evidence="8" id="KW-0121">Carboxypeptidase</keyword>
<dbReference type="OrthoDB" id="1735038at2759"/>
<protein>
    <submittedName>
        <fullName evidence="8">Serine carboxypeptidase S28-domain-containing protein</fullName>
    </submittedName>
</protein>
<proteinExistence type="inferred from homology"/>
<dbReference type="AlphaFoldDB" id="A0A8K0W247"/>
<dbReference type="Gene3D" id="3.40.50.1820">
    <property type="entry name" value="alpha/beta hydrolase"/>
    <property type="match status" value="2"/>
</dbReference>
<dbReference type="PANTHER" id="PTHR11010">
    <property type="entry name" value="PROTEASE S28 PRO-X CARBOXYPEPTIDASE-RELATED"/>
    <property type="match status" value="1"/>
</dbReference>
<comment type="caution">
    <text evidence="8">The sequence shown here is derived from an EMBL/GenBank/DDBJ whole genome shotgun (WGS) entry which is preliminary data.</text>
</comment>
<dbReference type="InterPro" id="IPR029058">
    <property type="entry name" value="AB_hydrolase_fold"/>
</dbReference>
<sequence length="601" mass="66694">MRSSTSIAALALAFLHGTAAMNNAFARKFNLMADMGLNPDGTPIDSPSADDEFMSIANTQSLKADSADTVSTLAAPEVISPEYVELPIDNFAGSKNQPYSYHGTFFNRYWVSTSAYKPGSPVFIYDVGEANAEPNALFRIANETSFFKQLVDKYNGIGIVWEHRFYGNSSPTPIDINTPAEDFRYLTTEQSLADVDRFAKQFSRKNINYTLTPDKTPWVFVGGSYPAKRAAFMREKYPDTIYASYASSAPVQASVDQSFYFDPIWRGLNKYGFGNCSRDIQAAVRYMDRIMDSNATAAADLKIQFLGLGAEKNSHATFADALTTIFATWQSYGVEGGAQGLRRFCDWIETDTDGMKPTIAGADGLAKTKGVKYTVARWASYPWFNGNVNQYLETECSGKKNVQGNCDLNRKFTDPAMISWTWQYCTQWGYFQSANLGPNQLVSKYNSLVHQHDICHRQFPTAPQSLFPDWPQTDRTNRVFGGWSIRPSNTYWSNGEFDPWRTLSPASAEPFAPRVRVTQDIPKCGETTSKREVFGYVLENAQHCYDFRTTGVTVPAGPVSRKLFSDALTSWLACFKPKGGKPGGGKPGGGYGGGYGKPWKA</sequence>
<evidence type="ECO:0000256" key="7">
    <source>
        <dbReference type="SAM" id="SignalP"/>
    </source>
</evidence>
<evidence type="ECO:0000256" key="2">
    <source>
        <dbReference type="ARBA" id="ARBA00022670"/>
    </source>
</evidence>
<keyword evidence="9" id="KW-1185">Reference proteome</keyword>
<evidence type="ECO:0000313" key="8">
    <source>
        <dbReference type="EMBL" id="KAH7092491.1"/>
    </source>
</evidence>
<dbReference type="Pfam" id="PF05577">
    <property type="entry name" value="Peptidase_S28"/>
    <property type="match status" value="1"/>
</dbReference>
<accession>A0A8K0W247</accession>
<feature type="region of interest" description="Disordered" evidence="6">
    <location>
        <begin position="582"/>
        <end position="601"/>
    </location>
</feature>
<dbReference type="GO" id="GO:0070008">
    <property type="term" value="F:serine-type exopeptidase activity"/>
    <property type="evidence" value="ECO:0007669"/>
    <property type="project" value="InterPro"/>
</dbReference>
<evidence type="ECO:0000256" key="5">
    <source>
        <dbReference type="ARBA" id="ARBA00023180"/>
    </source>
</evidence>
<evidence type="ECO:0000313" key="9">
    <source>
        <dbReference type="Proteomes" id="UP000813461"/>
    </source>
</evidence>
<dbReference type="GO" id="GO:0008239">
    <property type="term" value="F:dipeptidyl-peptidase activity"/>
    <property type="evidence" value="ECO:0007669"/>
    <property type="project" value="TreeGrafter"/>
</dbReference>
<keyword evidence="3 7" id="KW-0732">Signal</keyword>